<dbReference type="SMART" id="SM00202">
    <property type="entry name" value="SR"/>
    <property type="match status" value="2"/>
</dbReference>
<keyword evidence="13" id="KW-1185">Reference proteome</keyword>
<keyword evidence="3 10" id="KW-0732">Signal</keyword>
<feature type="disulfide bond" evidence="7">
    <location>
        <begin position="203"/>
        <end position="213"/>
    </location>
</feature>
<feature type="disulfide bond" evidence="7">
    <location>
        <begin position="311"/>
        <end position="321"/>
    </location>
</feature>
<feature type="disulfide bond" evidence="7">
    <location>
        <begin position="267"/>
        <end position="331"/>
    </location>
</feature>
<dbReference type="AlphaFoldDB" id="A0A6P7X0M9"/>
<evidence type="ECO:0000313" key="14">
    <source>
        <dbReference type="RefSeq" id="XP_030046921.1"/>
    </source>
</evidence>
<dbReference type="GO" id="GO:0031638">
    <property type="term" value="P:zymogen activation"/>
    <property type="evidence" value="ECO:0007669"/>
    <property type="project" value="TreeGrafter"/>
</dbReference>
<feature type="domain" description="SRCR" evidence="11">
    <location>
        <begin position="242"/>
        <end position="342"/>
    </location>
</feature>
<keyword evidence="4" id="KW-0677">Repeat</keyword>
<dbReference type="SUPFAM" id="SSF57440">
    <property type="entry name" value="Kringle-like"/>
    <property type="match status" value="2"/>
</dbReference>
<dbReference type="PANTHER" id="PTHR48071">
    <property type="entry name" value="SRCR DOMAIN-CONTAINING PROTEIN"/>
    <property type="match status" value="1"/>
</dbReference>
<feature type="domain" description="Fibronectin type-II" evidence="12">
    <location>
        <begin position="26"/>
        <end position="74"/>
    </location>
</feature>
<dbReference type="Pfam" id="PF00040">
    <property type="entry name" value="fn2"/>
    <property type="match status" value="2"/>
</dbReference>
<feature type="signal peptide" evidence="10">
    <location>
        <begin position="1"/>
        <end position="19"/>
    </location>
</feature>
<reference evidence="14" key="1">
    <citation type="submission" date="2025-08" db="UniProtKB">
        <authorList>
            <consortium name="RefSeq"/>
        </authorList>
    </citation>
    <scope>IDENTIFICATION</scope>
</reference>
<evidence type="ECO:0000313" key="13">
    <source>
        <dbReference type="Proteomes" id="UP000515156"/>
    </source>
</evidence>
<evidence type="ECO:0000259" key="11">
    <source>
        <dbReference type="PROSITE" id="PS50287"/>
    </source>
</evidence>
<dbReference type="SUPFAM" id="SSF56487">
    <property type="entry name" value="SRCR-like"/>
    <property type="match status" value="2"/>
</dbReference>
<feature type="chain" id="PRO_5027625975" evidence="10">
    <location>
        <begin position="20"/>
        <end position="466"/>
    </location>
</feature>
<evidence type="ECO:0000256" key="10">
    <source>
        <dbReference type="SAM" id="SignalP"/>
    </source>
</evidence>
<dbReference type="InParanoid" id="A0A6P7X0M9"/>
<evidence type="ECO:0000256" key="3">
    <source>
        <dbReference type="ARBA" id="ARBA00022729"/>
    </source>
</evidence>
<dbReference type="Gene3D" id="3.10.250.10">
    <property type="entry name" value="SRCR-like domain"/>
    <property type="match status" value="2"/>
</dbReference>
<comment type="caution">
    <text evidence="7">Lacks conserved residue(s) required for the propagation of feature annotation.</text>
</comment>
<dbReference type="PROSITE" id="PS00023">
    <property type="entry name" value="FN2_1"/>
    <property type="match status" value="1"/>
</dbReference>
<dbReference type="KEGG" id="muo:115461335"/>
<dbReference type="GO" id="GO:0005615">
    <property type="term" value="C:extracellular space"/>
    <property type="evidence" value="ECO:0007669"/>
    <property type="project" value="TreeGrafter"/>
</dbReference>
<dbReference type="PRINTS" id="PR00013">
    <property type="entry name" value="FNTYPEII"/>
</dbReference>
<feature type="disulfide bond" evidence="8">
    <location>
        <begin position="100"/>
        <end position="127"/>
    </location>
</feature>
<keyword evidence="9" id="KW-0812">Transmembrane</keyword>
<feature type="transmembrane region" description="Helical" evidence="9">
    <location>
        <begin position="358"/>
        <end position="379"/>
    </location>
</feature>
<evidence type="ECO:0000259" key="12">
    <source>
        <dbReference type="PROSITE" id="PS51092"/>
    </source>
</evidence>
<dbReference type="SMART" id="SM00059">
    <property type="entry name" value="FN2"/>
    <property type="match status" value="2"/>
</dbReference>
<evidence type="ECO:0000256" key="7">
    <source>
        <dbReference type="PROSITE-ProRule" id="PRU00196"/>
    </source>
</evidence>
<dbReference type="CDD" id="cd00062">
    <property type="entry name" value="FN2"/>
    <property type="match status" value="2"/>
</dbReference>
<dbReference type="PROSITE" id="PS00420">
    <property type="entry name" value="SRCR_1"/>
    <property type="match status" value="1"/>
</dbReference>
<dbReference type="InterPro" id="IPR013806">
    <property type="entry name" value="Kringle-like"/>
</dbReference>
<keyword evidence="9" id="KW-0472">Membrane</keyword>
<accession>A0A6P7X0M9</accession>
<evidence type="ECO:0000256" key="4">
    <source>
        <dbReference type="ARBA" id="ARBA00022737"/>
    </source>
</evidence>
<dbReference type="FunFam" id="3.10.250.10:FF:000009">
    <property type="entry name" value="WC1"/>
    <property type="match status" value="1"/>
</dbReference>
<proteinExistence type="predicted"/>
<feature type="domain" description="SRCR" evidence="11">
    <location>
        <begin position="133"/>
        <end position="237"/>
    </location>
</feature>
<dbReference type="GO" id="GO:0004252">
    <property type="term" value="F:serine-type endopeptidase activity"/>
    <property type="evidence" value="ECO:0007669"/>
    <property type="project" value="TreeGrafter"/>
</dbReference>
<dbReference type="OrthoDB" id="536948at2759"/>
<feature type="disulfide bond" evidence="8">
    <location>
        <begin position="86"/>
        <end position="112"/>
    </location>
</feature>
<keyword evidence="6" id="KW-0325">Glycoprotein</keyword>
<evidence type="ECO:0000256" key="5">
    <source>
        <dbReference type="ARBA" id="ARBA00023157"/>
    </source>
</evidence>
<dbReference type="FunFam" id="2.10.10.10:FF:000001">
    <property type="entry name" value="Fibronectin 1a isoform 1"/>
    <property type="match status" value="2"/>
</dbReference>
<dbReference type="InterPro" id="IPR036772">
    <property type="entry name" value="SRCR-like_dom_sf"/>
</dbReference>
<name>A0A6P7X0M9_9AMPH</name>
<comment type="subcellular location">
    <subcellularLocation>
        <location evidence="1">Secreted</location>
    </subcellularLocation>
</comment>
<organism evidence="13 14">
    <name type="scientific">Microcaecilia unicolor</name>
    <dbReference type="NCBI Taxonomy" id="1415580"/>
    <lineage>
        <taxon>Eukaryota</taxon>
        <taxon>Metazoa</taxon>
        <taxon>Chordata</taxon>
        <taxon>Craniata</taxon>
        <taxon>Vertebrata</taxon>
        <taxon>Euteleostomi</taxon>
        <taxon>Amphibia</taxon>
        <taxon>Gymnophiona</taxon>
        <taxon>Siphonopidae</taxon>
        <taxon>Microcaecilia</taxon>
    </lineage>
</organism>
<dbReference type="InterPro" id="IPR000562">
    <property type="entry name" value="FN_type2_dom"/>
</dbReference>
<gene>
    <name evidence="14" type="primary">LOC115461335</name>
</gene>
<evidence type="ECO:0000256" key="6">
    <source>
        <dbReference type="ARBA" id="ARBA00023180"/>
    </source>
</evidence>
<dbReference type="RefSeq" id="XP_030046921.1">
    <property type="nucleotide sequence ID" value="XM_030191061.1"/>
</dbReference>
<dbReference type="PRINTS" id="PR00258">
    <property type="entry name" value="SPERACTRCPTR"/>
</dbReference>
<dbReference type="GO" id="GO:0005886">
    <property type="term" value="C:plasma membrane"/>
    <property type="evidence" value="ECO:0007669"/>
    <property type="project" value="TreeGrafter"/>
</dbReference>
<dbReference type="Pfam" id="PF00530">
    <property type="entry name" value="SRCR"/>
    <property type="match status" value="2"/>
</dbReference>
<dbReference type="InterPro" id="IPR001190">
    <property type="entry name" value="SRCR"/>
</dbReference>
<feature type="disulfide bond" evidence="7">
    <location>
        <begin position="280"/>
        <end position="341"/>
    </location>
</feature>
<evidence type="ECO:0000256" key="1">
    <source>
        <dbReference type="ARBA" id="ARBA00004613"/>
    </source>
</evidence>
<feature type="disulfide bond" evidence="8">
    <location>
        <begin position="45"/>
        <end position="72"/>
    </location>
</feature>
<protein>
    <submittedName>
        <fullName evidence="14">Scavenger receptor cysteine-rich type 1 protein M130-like</fullName>
    </submittedName>
</protein>
<evidence type="ECO:0000256" key="9">
    <source>
        <dbReference type="SAM" id="Phobius"/>
    </source>
</evidence>
<dbReference type="PROSITE" id="PS51092">
    <property type="entry name" value="FN2_2"/>
    <property type="match status" value="2"/>
</dbReference>
<keyword evidence="9" id="KW-1133">Transmembrane helix</keyword>
<evidence type="ECO:0000256" key="8">
    <source>
        <dbReference type="PROSITE-ProRule" id="PRU00479"/>
    </source>
</evidence>
<feature type="domain" description="Fibronectin type-II" evidence="12">
    <location>
        <begin position="81"/>
        <end position="129"/>
    </location>
</feature>
<dbReference type="FunFam" id="3.10.250.10:FF:000002">
    <property type="entry name" value="Scavenger receptor cysteine-rich type 1 protein M130"/>
    <property type="match status" value="1"/>
</dbReference>
<sequence length="466" mass="51020">MIFVRVGWLLVLQRLICLAIYISGNVSSSVCVFPFTYNGKAYSTCIPIGRHDKKYWCSTTSNYDLDLKWKFCSVSELRGKSAVAVCHFPFIFDGKSYFSCTTAGRPDGKYWCAVTRNYDQDAQWILCSGSDDIRLMNGGDPCSGRVETFYSNGKWGTICHDNWGLTEAEVVCQEIKCGHAIAAPTNSYFGPSSGPLWANRVNCTQAHSRLRKCSGVWTKNNEDVKCNHSMEAGVICSDYGKLRLVNGENQCSGRVEIHFSNTWGTVCDDSWGMSAADVVCRQLGCGHALKAQGKASFGEGNGLVWLSAVQCTGREAYLWQCRSSTLGHHNCSHGSDAGVICSGSNEQYVKGRSTPGSFLLLLLCCVLGLLVLAMMGWIIKMKAESCGSGVCFRTSNKTSEIYESPKSLYENIEENSSDGVKQKGCILQGSEVGTQLCTSLIQFCHRSVSKSSLKCLLIGKSSNLLK</sequence>
<dbReference type="Proteomes" id="UP000515156">
    <property type="component" value="Chromosome 1"/>
</dbReference>
<dbReference type="GeneID" id="115461335"/>
<dbReference type="PROSITE" id="PS50287">
    <property type="entry name" value="SRCR_2"/>
    <property type="match status" value="2"/>
</dbReference>
<dbReference type="InterPro" id="IPR036943">
    <property type="entry name" value="FN_type2_sf"/>
</dbReference>
<keyword evidence="2" id="KW-0964">Secreted</keyword>
<feature type="disulfide bond" evidence="8">
    <location>
        <begin position="31"/>
        <end position="57"/>
    </location>
</feature>
<dbReference type="PANTHER" id="PTHR48071:SF15">
    <property type="entry name" value="SRCR DOMAIN-CONTAINING PROTEIN"/>
    <property type="match status" value="1"/>
</dbReference>
<evidence type="ECO:0000256" key="2">
    <source>
        <dbReference type="ARBA" id="ARBA00022525"/>
    </source>
</evidence>
<dbReference type="Gene3D" id="2.10.10.10">
    <property type="entry name" value="Fibronectin, type II, collagen-binding"/>
    <property type="match status" value="2"/>
</dbReference>
<keyword evidence="5 8" id="KW-1015">Disulfide bond</keyword>